<feature type="domain" description="AMP-dependent synthetase/ligase" evidence="1">
    <location>
        <begin position="1"/>
        <end position="66"/>
    </location>
</feature>
<dbReference type="AlphaFoldDB" id="X1TII5"/>
<organism evidence="2">
    <name type="scientific">marine sediment metagenome</name>
    <dbReference type="NCBI Taxonomy" id="412755"/>
    <lineage>
        <taxon>unclassified sequences</taxon>
        <taxon>metagenomes</taxon>
        <taxon>ecological metagenomes</taxon>
    </lineage>
</organism>
<feature type="non-terminal residue" evidence="2">
    <location>
        <position position="71"/>
    </location>
</feature>
<dbReference type="InterPro" id="IPR000873">
    <property type="entry name" value="AMP-dep_synth/lig_dom"/>
</dbReference>
<gene>
    <name evidence="2" type="ORF">S12H4_41259</name>
</gene>
<dbReference type="InterPro" id="IPR050237">
    <property type="entry name" value="ATP-dep_AMP-bd_enzyme"/>
</dbReference>
<dbReference type="PANTHER" id="PTHR43767:SF1">
    <property type="entry name" value="NONRIBOSOMAL PEPTIDE SYNTHASE PES1 (EUROFUNG)-RELATED"/>
    <property type="match status" value="1"/>
</dbReference>
<dbReference type="Gene3D" id="3.40.50.12780">
    <property type="entry name" value="N-terminal domain of ligase-like"/>
    <property type="match status" value="1"/>
</dbReference>
<protein>
    <recommendedName>
        <fullName evidence="1">AMP-dependent synthetase/ligase domain-containing protein</fullName>
    </recommendedName>
</protein>
<proteinExistence type="predicted"/>
<comment type="caution">
    <text evidence="2">The sequence shown here is derived from an EMBL/GenBank/DDBJ whole genome shotgun (WGS) entry which is preliminary data.</text>
</comment>
<reference evidence="2" key="1">
    <citation type="journal article" date="2014" name="Front. Microbiol.">
        <title>High frequency of phylogenetically diverse reductive dehalogenase-homologous genes in deep subseafloor sedimentary metagenomes.</title>
        <authorList>
            <person name="Kawai M."/>
            <person name="Futagami T."/>
            <person name="Toyoda A."/>
            <person name="Takaki Y."/>
            <person name="Nishi S."/>
            <person name="Hori S."/>
            <person name="Arai W."/>
            <person name="Tsubouchi T."/>
            <person name="Morono Y."/>
            <person name="Uchiyama I."/>
            <person name="Ito T."/>
            <person name="Fujiyama A."/>
            <person name="Inagaki F."/>
            <person name="Takami H."/>
        </authorList>
    </citation>
    <scope>NUCLEOTIDE SEQUENCE</scope>
    <source>
        <strain evidence="2">Expedition CK06-06</strain>
    </source>
</reference>
<sequence length="71" mass="7653">MANILIDKGVARGDRVILYLHKSLGLVVAHLALQKIGAVTVPLNPGFTPSEMTYLIKDAEPKMVIAGPEQE</sequence>
<name>X1TII5_9ZZZZ</name>
<dbReference type="EMBL" id="BARW01025124">
    <property type="protein sequence ID" value="GAJ05128.1"/>
    <property type="molecule type" value="Genomic_DNA"/>
</dbReference>
<dbReference type="SUPFAM" id="SSF56801">
    <property type="entry name" value="Acetyl-CoA synthetase-like"/>
    <property type="match status" value="1"/>
</dbReference>
<evidence type="ECO:0000313" key="2">
    <source>
        <dbReference type="EMBL" id="GAJ05128.1"/>
    </source>
</evidence>
<dbReference type="InterPro" id="IPR042099">
    <property type="entry name" value="ANL_N_sf"/>
</dbReference>
<accession>X1TII5</accession>
<dbReference type="PANTHER" id="PTHR43767">
    <property type="entry name" value="LONG-CHAIN-FATTY-ACID--COA LIGASE"/>
    <property type="match status" value="1"/>
</dbReference>
<dbReference type="Pfam" id="PF00501">
    <property type="entry name" value="AMP-binding"/>
    <property type="match status" value="1"/>
</dbReference>
<evidence type="ECO:0000259" key="1">
    <source>
        <dbReference type="Pfam" id="PF00501"/>
    </source>
</evidence>